<keyword evidence="9 10" id="KW-0275">Fatty acid biosynthesis</keyword>
<feature type="transmembrane region" description="Helical" evidence="10">
    <location>
        <begin position="202"/>
        <end position="227"/>
    </location>
</feature>
<comment type="caution">
    <text evidence="11">The sequence shown here is derived from an EMBL/GenBank/DDBJ whole genome shotgun (WGS) entry which is preliminary data.</text>
</comment>
<dbReference type="GO" id="GO:0030148">
    <property type="term" value="P:sphingolipid biosynthetic process"/>
    <property type="evidence" value="ECO:0007669"/>
    <property type="project" value="TreeGrafter"/>
</dbReference>
<keyword evidence="7 10" id="KW-0443">Lipid metabolism</keyword>
<keyword evidence="2 10" id="KW-0444">Lipid biosynthesis</keyword>
<dbReference type="GO" id="GO:0034626">
    <property type="term" value="P:fatty acid elongation, polyunsaturated fatty acid"/>
    <property type="evidence" value="ECO:0007669"/>
    <property type="project" value="TreeGrafter"/>
</dbReference>
<organism evidence="11 12">
    <name type="scientific">Allacma fusca</name>
    <dbReference type="NCBI Taxonomy" id="39272"/>
    <lineage>
        <taxon>Eukaryota</taxon>
        <taxon>Metazoa</taxon>
        <taxon>Ecdysozoa</taxon>
        <taxon>Arthropoda</taxon>
        <taxon>Hexapoda</taxon>
        <taxon>Collembola</taxon>
        <taxon>Symphypleona</taxon>
        <taxon>Sminthuridae</taxon>
        <taxon>Allacma</taxon>
    </lineage>
</organism>
<keyword evidence="4 10" id="KW-0812">Transmembrane</keyword>
<dbReference type="GO" id="GO:0042761">
    <property type="term" value="P:very long-chain fatty acid biosynthetic process"/>
    <property type="evidence" value="ECO:0007669"/>
    <property type="project" value="TreeGrafter"/>
</dbReference>
<reference evidence="11" key="1">
    <citation type="submission" date="2021-06" db="EMBL/GenBank/DDBJ databases">
        <authorList>
            <person name="Hodson N. C."/>
            <person name="Mongue J. A."/>
            <person name="Jaron S. K."/>
        </authorList>
    </citation>
    <scope>NUCLEOTIDE SEQUENCE</scope>
</reference>
<protein>
    <recommendedName>
        <fullName evidence="10">Elongation of very long chain fatty acids protein</fullName>
        <ecNumber evidence="10">2.3.1.199</ecNumber>
    </recommendedName>
    <alternativeName>
        <fullName evidence="10">Very-long-chain 3-oxoacyl-CoA synthase</fullName>
    </alternativeName>
</protein>
<dbReference type="GO" id="GO:0034625">
    <property type="term" value="P:fatty acid elongation, monounsaturated fatty acid"/>
    <property type="evidence" value="ECO:0007669"/>
    <property type="project" value="TreeGrafter"/>
</dbReference>
<evidence type="ECO:0000256" key="8">
    <source>
        <dbReference type="ARBA" id="ARBA00023136"/>
    </source>
</evidence>
<gene>
    <name evidence="11" type="ORF">AFUS01_LOCUS11279</name>
</gene>
<evidence type="ECO:0000313" key="12">
    <source>
        <dbReference type="Proteomes" id="UP000708208"/>
    </source>
</evidence>
<evidence type="ECO:0000256" key="5">
    <source>
        <dbReference type="ARBA" id="ARBA00022832"/>
    </source>
</evidence>
<feature type="transmembrane region" description="Helical" evidence="10">
    <location>
        <begin position="147"/>
        <end position="167"/>
    </location>
</feature>
<dbReference type="GO" id="GO:0009922">
    <property type="term" value="F:fatty acid elongase activity"/>
    <property type="evidence" value="ECO:0007669"/>
    <property type="project" value="UniProtKB-EC"/>
</dbReference>
<feature type="transmembrane region" description="Helical" evidence="10">
    <location>
        <begin position="37"/>
        <end position="55"/>
    </location>
</feature>
<keyword evidence="6 10" id="KW-1133">Transmembrane helix</keyword>
<evidence type="ECO:0000256" key="2">
    <source>
        <dbReference type="ARBA" id="ARBA00022516"/>
    </source>
</evidence>
<comment type="similarity">
    <text evidence="10">Belongs to the ELO family.</text>
</comment>
<dbReference type="GO" id="GO:0005789">
    <property type="term" value="C:endoplasmic reticulum membrane"/>
    <property type="evidence" value="ECO:0007669"/>
    <property type="project" value="TreeGrafter"/>
</dbReference>
<dbReference type="Proteomes" id="UP000708208">
    <property type="component" value="Unassembled WGS sequence"/>
</dbReference>
<feature type="transmembrane region" description="Helical" evidence="10">
    <location>
        <begin position="117"/>
        <end position="140"/>
    </location>
</feature>
<keyword evidence="12" id="KW-1185">Reference proteome</keyword>
<dbReference type="InterPro" id="IPR002076">
    <property type="entry name" value="ELO_fam"/>
</dbReference>
<keyword evidence="8 10" id="KW-0472">Membrane</keyword>
<evidence type="ECO:0000313" key="11">
    <source>
        <dbReference type="EMBL" id="CAG7722109.1"/>
    </source>
</evidence>
<dbReference type="AlphaFoldDB" id="A0A8J2K8B2"/>
<name>A0A8J2K8B2_9HEXA</name>
<dbReference type="Pfam" id="PF01151">
    <property type="entry name" value="ELO"/>
    <property type="match status" value="1"/>
</dbReference>
<comment type="subcellular location">
    <subcellularLocation>
        <location evidence="1">Membrane</location>
        <topology evidence="1">Multi-pass membrane protein</topology>
    </subcellularLocation>
</comment>
<comment type="catalytic activity">
    <reaction evidence="10">
        <text>a very-long-chain acyl-CoA + malonyl-CoA + H(+) = a very-long-chain 3-oxoacyl-CoA + CO2 + CoA</text>
        <dbReference type="Rhea" id="RHEA:32727"/>
        <dbReference type="ChEBI" id="CHEBI:15378"/>
        <dbReference type="ChEBI" id="CHEBI:16526"/>
        <dbReference type="ChEBI" id="CHEBI:57287"/>
        <dbReference type="ChEBI" id="CHEBI:57384"/>
        <dbReference type="ChEBI" id="CHEBI:90725"/>
        <dbReference type="ChEBI" id="CHEBI:90736"/>
        <dbReference type="EC" id="2.3.1.199"/>
    </reaction>
</comment>
<dbReference type="EC" id="2.3.1.199" evidence="10"/>
<evidence type="ECO:0000256" key="6">
    <source>
        <dbReference type="ARBA" id="ARBA00022989"/>
    </source>
</evidence>
<dbReference type="GO" id="GO:0019367">
    <property type="term" value="P:fatty acid elongation, saturated fatty acid"/>
    <property type="evidence" value="ECO:0007669"/>
    <property type="project" value="TreeGrafter"/>
</dbReference>
<feature type="transmembrane region" description="Helical" evidence="10">
    <location>
        <begin position="239"/>
        <end position="259"/>
    </location>
</feature>
<evidence type="ECO:0000256" key="10">
    <source>
        <dbReference type="RuleBase" id="RU361115"/>
    </source>
</evidence>
<proteinExistence type="inferred from homology"/>
<evidence type="ECO:0000256" key="3">
    <source>
        <dbReference type="ARBA" id="ARBA00022679"/>
    </source>
</evidence>
<evidence type="ECO:0000256" key="7">
    <source>
        <dbReference type="ARBA" id="ARBA00023098"/>
    </source>
</evidence>
<feature type="transmembrane region" description="Helical" evidence="10">
    <location>
        <begin position="67"/>
        <end position="87"/>
    </location>
</feature>
<evidence type="ECO:0000256" key="4">
    <source>
        <dbReference type="ARBA" id="ARBA00022692"/>
    </source>
</evidence>
<evidence type="ECO:0000256" key="1">
    <source>
        <dbReference type="ARBA" id="ARBA00004141"/>
    </source>
</evidence>
<dbReference type="OrthoDB" id="6495585at2759"/>
<sequence>MCDEFNISVVQIRSEYMHAYDFEVFDALAYRKFFETWRPLVYIIIGVYLLGIYYGQKWMEKRPAFRLNTALFLWNAALAIFSIAATIRGYPEAIYFLSKPNGSYLAVCSGDTTNYAMLFWGLLFVISKVVELGDTAFIILRKQKLIVLHWFHHILTLFGCWVAAEYAPAASRFYFVNTFVHSFMYTYYALKALKVQIPRRISMTITIIQILQMVVGVYFIGILLYTLKLGRPCRINIELLYYGAFLILSFLALFLNFFVRTYLQRSKDKVQ</sequence>
<evidence type="ECO:0000256" key="9">
    <source>
        <dbReference type="ARBA" id="ARBA00023160"/>
    </source>
</evidence>
<keyword evidence="5 10" id="KW-0276">Fatty acid metabolism</keyword>
<dbReference type="PANTHER" id="PTHR11157">
    <property type="entry name" value="FATTY ACID ACYL TRANSFERASE-RELATED"/>
    <property type="match status" value="1"/>
</dbReference>
<dbReference type="PANTHER" id="PTHR11157:SF17">
    <property type="entry name" value="ELONGATION OF VERY LONG CHAIN FATTY ACIDS PROTEIN 6"/>
    <property type="match status" value="1"/>
</dbReference>
<feature type="transmembrane region" description="Helical" evidence="10">
    <location>
        <begin position="173"/>
        <end position="190"/>
    </location>
</feature>
<keyword evidence="3 10" id="KW-0808">Transferase</keyword>
<dbReference type="EMBL" id="CAJVCH010086217">
    <property type="protein sequence ID" value="CAG7722109.1"/>
    <property type="molecule type" value="Genomic_DNA"/>
</dbReference>
<accession>A0A8J2K8B2</accession>